<dbReference type="PANTHER" id="PTHR15512">
    <property type="entry name" value="TERF1-INTERACTING NUCLEAR FACTOR 2"/>
    <property type="match status" value="1"/>
</dbReference>
<dbReference type="CDD" id="cd11657">
    <property type="entry name" value="TIN2_N"/>
    <property type="match status" value="1"/>
</dbReference>
<protein>
    <recommendedName>
        <fullName evidence="2">TERF1-interacting nuclear factor 2 N-terminal domain-containing protein</fullName>
    </recommendedName>
</protein>
<evidence type="ECO:0000313" key="3">
    <source>
        <dbReference type="EMBL" id="KAL0963120.1"/>
    </source>
</evidence>
<comment type="caution">
    <text evidence="3">The sequence shown here is derived from an EMBL/GenBank/DDBJ whole genome shotgun (WGS) entry which is preliminary data.</text>
</comment>
<dbReference type="Pfam" id="PF14973">
    <property type="entry name" value="TINF2_N"/>
    <property type="match status" value="1"/>
</dbReference>
<feature type="domain" description="TERF1-interacting nuclear factor 2 N-terminal" evidence="2">
    <location>
        <begin position="33"/>
        <end position="180"/>
    </location>
</feature>
<name>A0ABD0VYX4_UMBPY</name>
<keyword evidence="4" id="KW-1185">Reference proteome</keyword>
<feature type="compositionally biased region" description="Basic and acidic residues" evidence="1">
    <location>
        <begin position="252"/>
        <end position="261"/>
    </location>
</feature>
<dbReference type="InterPro" id="IPR039098">
    <property type="entry name" value="TINF2"/>
</dbReference>
<dbReference type="PANTHER" id="PTHR15512:SF2">
    <property type="match status" value="1"/>
</dbReference>
<gene>
    <name evidence="3" type="ORF">UPYG_G00350010</name>
</gene>
<dbReference type="Proteomes" id="UP001557470">
    <property type="component" value="Unassembled WGS sequence"/>
</dbReference>
<evidence type="ECO:0000259" key="2">
    <source>
        <dbReference type="Pfam" id="PF14973"/>
    </source>
</evidence>
<sequence length="270" mass="30390">MKSGDQCDTVPPLLFPSLRLFIPPLRLVSAAMWQVVQQGHVQDYGILEEFVTTVTEIVPELLNCSERAQLILGLRARLVLELCRNEQTEDLQNVRQHLDRIRTLTYTGDSELNKTEVPLSESNFVELIESLLKDRNEKDSFYQDVFPVEFGSKYDTAIQMLMLEFLSRLERLLPIPDLEQTASLLNAVPSALEQCLQCLPDPKQLKTLLQHNRKPGQVESIGTSSFGDCILSSLSLPPDVRVVTAPQLGSDMKAEGMRSESLEAGESYNR</sequence>
<dbReference type="AlphaFoldDB" id="A0ABD0VYX4"/>
<evidence type="ECO:0000256" key="1">
    <source>
        <dbReference type="SAM" id="MobiDB-lite"/>
    </source>
</evidence>
<feature type="region of interest" description="Disordered" evidence="1">
    <location>
        <begin position="251"/>
        <end position="270"/>
    </location>
</feature>
<dbReference type="InterPro" id="IPR029400">
    <property type="entry name" value="TINF2_N"/>
</dbReference>
<dbReference type="EMBL" id="JAGEUA010000011">
    <property type="protein sequence ID" value="KAL0963120.1"/>
    <property type="molecule type" value="Genomic_DNA"/>
</dbReference>
<evidence type="ECO:0000313" key="4">
    <source>
        <dbReference type="Proteomes" id="UP001557470"/>
    </source>
</evidence>
<proteinExistence type="predicted"/>
<accession>A0ABD0VYX4</accession>
<reference evidence="3 4" key="1">
    <citation type="submission" date="2024-06" db="EMBL/GenBank/DDBJ databases">
        <authorList>
            <person name="Pan Q."/>
            <person name="Wen M."/>
            <person name="Jouanno E."/>
            <person name="Zahm M."/>
            <person name="Klopp C."/>
            <person name="Cabau C."/>
            <person name="Louis A."/>
            <person name="Berthelot C."/>
            <person name="Parey E."/>
            <person name="Roest Crollius H."/>
            <person name="Montfort J."/>
            <person name="Robinson-Rechavi M."/>
            <person name="Bouchez O."/>
            <person name="Lampietro C."/>
            <person name="Lopez Roques C."/>
            <person name="Donnadieu C."/>
            <person name="Postlethwait J."/>
            <person name="Bobe J."/>
            <person name="Verreycken H."/>
            <person name="Guiguen Y."/>
        </authorList>
    </citation>
    <scope>NUCLEOTIDE SEQUENCE [LARGE SCALE GENOMIC DNA]</scope>
    <source>
        <strain evidence="3">Up_M1</strain>
        <tissue evidence="3">Testis</tissue>
    </source>
</reference>
<organism evidence="3 4">
    <name type="scientific">Umbra pygmaea</name>
    <name type="common">Eastern mudminnow</name>
    <dbReference type="NCBI Taxonomy" id="75934"/>
    <lineage>
        <taxon>Eukaryota</taxon>
        <taxon>Metazoa</taxon>
        <taxon>Chordata</taxon>
        <taxon>Craniata</taxon>
        <taxon>Vertebrata</taxon>
        <taxon>Euteleostomi</taxon>
        <taxon>Actinopterygii</taxon>
        <taxon>Neopterygii</taxon>
        <taxon>Teleostei</taxon>
        <taxon>Protacanthopterygii</taxon>
        <taxon>Esociformes</taxon>
        <taxon>Umbridae</taxon>
        <taxon>Umbra</taxon>
    </lineage>
</organism>